<proteinExistence type="inferred from homology"/>
<evidence type="ECO:0000256" key="3">
    <source>
        <dbReference type="ARBA" id="ARBA00010766"/>
    </source>
</evidence>
<dbReference type="InterPro" id="IPR013718">
    <property type="entry name" value="COQ9_C"/>
</dbReference>
<evidence type="ECO:0000256" key="5">
    <source>
        <dbReference type="ARBA" id="ARBA00022946"/>
    </source>
</evidence>
<dbReference type="InterPro" id="IPR048674">
    <property type="entry name" value="COQ9_HTH"/>
</dbReference>
<feature type="compositionally biased region" description="Basic and acidic residues" evidence="9">
    <location>
        <begin position="630"/>
        <end position="657"/>
    </location>
</feature>
<evidence type="ECO:0000313" key="13">
    <source>
        <dbReference type="RefSeq" id="XP_055890339.1"/>
    </source>
</evidence>
<evidence type="ECO:0000256" key="1">
    <source>
        <dbReference type="ARBA" id="ARBA00004173"/>
    </source>
</evidence>
<evidence type="ECO:0000259" key="10">
    <source>
        <dbReference type="Pfam" id="PF08511"/>
    </source>
</evidence>
<keyword evidence="5" id="KW-0809">Transit peptide</keyword>
<keyword evidence="7" id="KW-0496">Mitochondrion</keyword>
<dbReference type="InterPro" id="IPR013877">
    <property type="entry name" value="YAP-bd/ALF4/Glomulin"/>
</dbReference>
<dbReference type="Gene3D" id="1.10.357.10">
    <property type="entry name" value="Tetracycline Repressor, domain 2"/>
    <property type="match status" value="1"/>
</dbReference>
<evidence type="ECO:0000256" key="7">
    <source>
        <dbReference type="ARBA" id="ARBA00023128"/>
    </source>
</evidence>
<keyword evidence="12" id="KW-1185">Reference proteome</keyword>
<dbReference type="GO" id="GO:0055105">
    <property type="term" value="F:ubiquitin-protein transferase inhibitor activity"/>
    <property type="evidence" value="ECO:0007669"/>
    <property type="project" value="TreeGrafter"/>
</dbReference>
<dbReference type="OrthoDB" id="619536at2759"/>
<dbReference type="RefSeq" id="XP_055890339.1">
    <property type="nucleotide sequence ID" value="XM_056034364.1"/>
</dbReference>
<organism evidence="12 13">
    <name type="scientific">Biomphalaria glabrata</name>
    <name type="common">Bloodfluke planorb</name>
    <name type="synonym">Freshwater snail</name>
    <dbReference type="NCBI Taxonomy" id="6526"/>
    <lineage>
        <taxon>Eukaryota</taxon>
        <taxon>Metazoa</taxon>
        <taxon>Spiralia</taxon>
        <taxon>Lophotrochozoa</taxon>
        <taxon>Mollusca</taxon>
        <taxon>Gastropoda</taxon>
        <taxon>Heterobranchia</taxon>
        <taxon>Euthyneura</taxon>
        <taxon>Panpulmonata</taxon>
        <taxon>Hygrophila</taxon>
        <taxon>Lymnaeoidea</taxon>
        <taxon>Planorbidae</taxon>
        <taxon>Biomphalaria</taxon>
    </lineage>
</organism>
<comment type="subcellular location">
    <subcellularLocation>
        <location evidence="1">Mitochondrion</location>
    </subcellularLocation>
</comment>
<evidence type="ECO:0000256" key="8">
    <source>
        <dbReference type="ARBA" id="ARBA00058104"/>
    </source>
</evidence>
<protein>
    <submittedName>
        <fullName evidence="13">Glomulin-like</fullName>
    </submittedName>
</protein>
<feature type="region of interest" description="Disordered" evidence="9">
    <location>
        <begin position="628"/>
        <end position="665"/>
    </location>
</feature>
<dbReference type="Proteomes" id="UP001165740">
    <property type="component" value="Chromosome 7"/>
</dbReference>
<feature type="domain" description="Ubiquinone biosynthesis protein COQ9 HTH" evidence="11">
    <location>
        <begin position="669"/>
        <end position="699"/>
    </location>
</feature>
<dbReference type="NCBIfam" id="TIGR02396">
    <property type="entry name" value="diverge_rpsU"/>
    <property type="match status" value="1"/>
</dbReference>
<gene>
    <name evidence="13" type="primary">LOC106070533</name>
</gene>
<name>A0A9W3AT56_BIOGL</name>
<evidence type="ECO:0000259" key="11">
    <source>
        <dbReference type="Pfam" id="PF21392"/>
    </source>
</evidence>
<dbReference type="PANTHER" id="PTHR15430:SF1">
    <property type="entry name" value="GLOMULIN"/>
    <property type="match status" value="1"/>
</dbReference>
<comment type="function">
    <text evidence="8">Membrane-associated protein that warps the membrane surface to access and bind aromatic isoprenes with high specificity, including ubiquinone (CoQ) isoprene intermediates and presents them directly to COQ7, therefore facilitating the COQ7-mediated hydroxylase step. Participates in the biosynthesis of coenzyme Q, also named ubiquinone, an essential lipid-soluble electron transporter for aerobic cellular respiration.</text>
</comment>
<evidence type="ECO:0000256" key="4">
    <source>
        <dbReference type="ARBA" id="ARBA00022688"/>
    </source>
</evidence>
<evidence type="ECO:0000256" key="6">
    <source>
        <dbReference type="ARBA" id="ARBA00023121"/>
    </source>
</evidence>
<dbReference type="OMA" id="LAMYYHA"/>
<dbReference type="Pfam" id="PF21392">
    <property type="entry name" value="COQ9_N"/>
    <property type="match status" value="1"/>
</dbReference>
<dbReference type="Pfam" id="PF08511">
    <property type="entry name" value="COQ9"/>
    <property type="match status" value="1"/>
</dbReference>
<keyword evidence="4" id="KW-0831">Ubiquinone biosynthesis</keyword>
<dbReference type="InterPro" id="IPR019516">
    <property type="entry name" value="Glomulin/ALF4"/>
</dbReference>
<evidence type="ECO:0000256" key="9">
    <source>
        <dbReference type="SAM" id="MobiDB-lite"/>
    </source>
</evidence>
<sequence length="892" mass="102521">MWAPENAGLEPPIIEKIEDPEKLLAQIIECIQQRDSKSLKTYILEHKLKEDSIFWEMILNLGSCITTEMNENDPGFFDVCIRCLVYIIKVGNPKETLLALLEQIDNFIDYTKFKSFLPLVQTTILRMSAKLFHSLDITLGTVSSHIKSLPLPENVQLEGEEIKVFHMDKIVVRLVDNLQAYLDFLEPFVEKIDIGSLRSSESLVLKKHLISVFDQPLCYLILTYDPQKDKVKSDSRLCAEHAMRLLCRTETDFHRFIQNSKLQSKKAERENSHLPPEADVTDICEVWDFKMNVSSLAAACLVYLIHVEHLGVEKLPFIYRHDYMLEHHLDMISLLIQNTNYPINFKGLLLCDRLVSLVQKNSYTAEHLDNPLFMSVLNDVINIMINCPVRDHRGLATKMYPLFISLFNEAGRYQIYMTILLTNSHSGLKGYTITLLKNDIAEQVRKLKNKEAQSDVTENYFAGKRLHKILKLAFVLQDKETTDMLEHSDQIISCLNLLRFLAIADPKVSNLTGFWDALLFIDKDFLSPLRLGLDLSKAHYQLELTSTMDEKNSDRNTNKDTDVSVVVGGMTLPSMNRHEKLELIGKALNTHEVMQSLLCRVSELIDQQQKRSSNNSCLICRTLLTSTRRHNSEGKQSKDPQAERKNTETETEFKKQETSQSTVDEAEYEHAIKQRILKASLQYVHEFGWTQKAIEAGAKDEGLPPVAHGMFPRGGAELINYFYVKSNSQLKEFLEKEVAKAKVEGLEKPTTKPLIRNAIEYRLRLILPYIEKWPQAMAIQALPQNAVESWKNLLNLSDDIWYYAGDRSVDYNWYTKRLAVAGVYKSTEIYMIQDKSTDLQNTWDFLDRRLADLQSFGANKKKCEQSCNVLSDAIKGFCIMGRNMLSMNSRNR</sequence>
<comment type="similarity">
    <text evidence="3">Belongs to the COQ9 family.</text>
</comment>
<accession>A0A9W3AT56</accession>
<dbReference type="PANTHER" id="PTHR15430">
    <property type="entry name" value="GLOMULIN"/>
    <property type="match status" value="1"/>
</dbReference>
<dbReference type="GO" id="GO:0008289">
    <property type="term" value="F:lipid binding"/>
    <property type="evidence" value="ECO:0007669"/>
    <property type="project" value="UniProtKB-KW"/>
</dbReference>
<dbReference type="GO" id="GO:0005739">
    <property type="term" value="C:mitochondrion"/>
    <property type="evidence" value="ECO:0007669"/>
    <property type="project" value="UniProtKB-SubCell"/>
</dbReference>
<dbReference type="GeneID" id="106070533"/>
<feature type="domain" description="COQ9 C-terminal" evidence="10">
    <location>
        <begin position="788"/>
        <end position="857"/>
    </location>
</feature>
<evidence type="ECO:0000256" key="2">
    <source>
        <dbReference type="ARBA" id="ARBA00004749"/>
    </source>
</evidence>
<dbReference type="InterPro" id="IPR012762">
    <property type="entry name" value="Ubiq_biosynth_COQ9"/>
</dbReference>
<dbReference type="GO" id="GO:0006744">
    <property type="term" value="P:ubiquinone biosynthetic process"/>
    <property type="evidence" value="ECO:0007669"/>
    <property type="project" value="UniProtKB-KW"/>
</dbReference>
<evidence type="ECO:0000313" key="12">
    <source>
        <dbReference type="Proteomes" id="UP001165740"/>
    </source>
</evidence>
<dbReference type="AlphaFoldDB" id="A0A9W3AT56"/>
<dbReference type="Pfam" id="PF08568">
    <property type="entry name" value="Kinetochor_Ybp2"/>
    <property type="match status" value="1"/>
</dbReference>
<keyword evidence="6" id="KW-0446">Lipid-binding</keyword>
<dbReference type="FunFam" id="1.10.357.10:FF:000004">
    <property type="entry name" value="Ubiquinone biosynthesis protein COQ9, mitochondrial"/>
    <property type="match status" value="1"/>
</dbReference>
<comment type="pathway">
    <text evidence="2">Cofactor biosynthesis; ubiquinone biosynthesis.</text>
</comment>
<reference evidence="13" key="1">
    <citation type="submission" date="2025-08" db="UniProtKB">
        <authorList>
            <consortium name="RefSeq"/>
        </authorList>
    </citation>
    <scope>IDENTIFICATION</scope>
</reference>